<gene>
    <name evidence="7" type="ORF">TL08_19745</name>
</gene>
<dbReference type="KEGG" id="ahm:TL08_19745"/>
<dbReference type="EMBL" id="CP014859">
    <property type="protein sequence ID" value="AOS64740.1"/>
    <property type="molecule type" value="Genomic_DNA"/>
</dbReference>
<feature type="domain" description="Carbohydrate kinase PfkB" evidence="6">
    <location>
        <begin position="7"/>
        <end position="313"/>
    </location>
</feature>
<dbReference type="Proteomes" id="UP000095210">
    <property type="component" value="Chromosome"/>
</dbReference>
<dbReference type="PROSITE" id="PS00584">
    <property type="entry name" value="PFKB_KINASES_2"/>
    <property type="match status" value="1"/>
</dbReference>
<evidence type="ECO:0000256" key="5">
    <source>
        <dbReference type="ARBA" id="ARBA00022840"/>
    </source>
</evidence>
<keyword evidence="8" id="KW-1185">Reference proteome</keyword>
<dbReference type="Pfam" id="PF00294">
    <property type="entry name" value="PfkB"/>
    <property type="match status" value="1"/>
</dbReference>
<keyword evidence="4 7" id="KW-0418">Kinase</keyword>
<name>A0AAC9MZU8_9PSEU</name>
<dbReference type="Gene3D" id="3.40.1190.20">
    <property type="match status" value="1"/>
</dbReference>
<dbReference type="EC" id="2.7.1.45" evidence="7"/>
<dbReference type="InterPro" id="IPR002173">
    <property type="entry name" value="Carboh/pur_kinase_PfkB_CS"/>
</dbReference>
<evidence type="ECO:0000259" key="6">
    <source>
        <dbReference type="Pfam" id="PF00294"/>
    </source>
</evidence>
<dbReference type="InterPro" id="IPR029056">
    <property type="entry name" value="Ribokinase-like"/>
</dbReference>
<dbReference type="PANTHER" id="PTHR43085">
    <property type="entry name" value="HEXOKINASE FAMILY MEMBER"/>
    <property type="match status" value="1"/>
</dbReference>
<dbReference type="GO" id="GO:0008673">
    <property type="term" value="F:2-dehydro-3-deoxygluconokinase activity"/>
    <property type="evidence" value="ECO:0007669"/>
    <property type="project" value="UniProtKB-EC"/>
</dbReference>
<dbReference type="RefSeq" id="WP_069851022.1">
    <property type="nucleotide sequence ID" value="NZ_CP014859.1"/>
</dbReference>
<sequence length="349" mass="36102">MAAAQPSALCVGESMIVLVPEGGGPLEENALFRRSAGGAESNVAGMLACLGVRTSWLSRLGADGFGRHVLAEVAARGVDVSGVELDPVRPTGLYVKELDGSAGVAAPPGQDAVARRRMHYYRSGSAASAMAPELVSSGPPRALLAAADLVHVSGITAALSDSAAELVGALLRRPRDGRPGDGLVSFDLNWRPALWRDRDPSVLAELCDLADVVLVGSDEAETVLGTADPVRLREILPNPTSLVIKNDAHEAAVVDREGRVTAVPALRVEVVDSIGAGDAFAAGYLAAMLRGESAPRSLRLGHLCAALVLTVAEDHGPPPAAAVIETMLNCTDEEWAAAEVSAGAVRLRR</sequence>
<comment type="similarity">
    <text evidence="1">Belongs to the carbohydrate kinase PfkB family.</text>
</comment>
<organism evidence="7 8">
    <name type="scientific">Actinoalloteichus hymeniacidonis</name>
    <dbReference type="NCBI Taxonomy" id="340345"/>
    <lineage>
        <taxon>Bacteria</taxon>
        <taxon>Bacillati</taxon>
        <taxon>Actinomycetota</taxon>
        <taxon>Actinomycetes</taxon>
        <taxon>Pseudonocardiales</taxon>
        <taxon>Pseudonocardiaceae</taxon>
        <taxon>Actinoalloteichus</taxon>
    </lineage>
</organism>
<dbReference type="AlphaFoldDB" id="A0AAC9MZU8"/>
<keyword evidence="5" id="KW-0067">ATP-binding</keyword>
<dbReference type="CDD" id="cd01166">
    <property type="entry name" value="KdgK"/>
    <property type="match status" value="1"/>
</dbReference>
<evidence type="ECO:0000313" key="7">
    <source>
        <dbReference type="EMBL" id="AOS64740.1"/>
    </source>
</evidence>
<dbReference type="InterPro" id="IPR011611">
    <property type="entry name" value="PfkB_dom"/>
</dbReference>
<dbReference type="InterPro" id="IPR050306">
    <property type="entry name" value="PfkB_Carbo_kinase"/>
</dbReference>
<protein>
    <submittedName>
        <fullName evidence="7">Sugar kinase, ribokinase</fullName>
        <ecNumber evidence="7">2.7.1.45</ecNumber>
    </submittedName>
</protein>
<evidence type="ECO:0000256" key="3">
    <source>
        <dbReference type="ARBA" id="ARBA00022741"/>
    </source>
</evidence>
<proteinExistence type="inferred from homology"/>
<evidence type="ECO:0000256" key="1">
    <source>
        <dbReference type="ARBA" id="ARBA00010688"/>
    </source>
</evidence>
<evidence type="ECO:0000256" key="4">
    <source>
        <dbReference type="ARBA" id="ARBA00022777"/>
    </source>
</evidence>
<dbReference type="SUPFAM" id="SSF53613">
    <property type="entry name" value="Ribokinase-like"/>
    <property type="match status" value="1"/>
</dbReference>
<accession>A0AAC9MZU8</accession>
<reference evidence="8" key="1">
    <citation type="submission" date="2016-03" db="EMBL/GenBank/DDBJ databases">
        <title>Complete genome sequence of the type strain Actinoalloteichus hymeniacidonis DSM 45092.</title>
        <authorList>
            <person name="Schaffert L."/>
            <person name="Albersmeier A."/>
            <person name="Winkler A."/>
            <person name="Kalinowski J."/>
            <person name="Zotchev S."/>
            <person name="Ruckert C."/>
        </authorList>
    </citation>
    <scope>NUCLEOTIDE SEQUENCE [LARGE SCALE GENOMIC DNA]</scope>
    <source>
        <strain evidence="8">HPA177(T) (DSM 45092(T))</strain>
    </source>
</reference>
<keyword evidence="3" id="KW-0547">Nucleotide-binding</keyword>
<evidence type="ECO:0000313" key="8">
    <source>
        <dbReference type="Proteomes" id="UP000095210"/>
    </source>
</evidence>
<dbReference type="GO" id="GO:0005524">
    <property type="term" value="F:ATP binding"/>
    <property type="evidence" value="ECO:0007669"/>
    <property type="project" value="UniProtKB-KW"/>
</dbReference>
<dbReference type="PANTHER" id="PTHR43085:SF1">
    <property type="entry name" value="PSEUDOURIDINE KINASE-RELATED"/>
    <property type="match status" value="1"/>
</dbReference>
<evidence type="ECO:0000256" key="2">
    <source>
        <dbReference type="ARBA" id="ARBA00022679"/>
    </source>
</evidence>
<keyword evidence="2 7" id="KW-0808">Transferase</keyword>